<keyword evidence="2" id="KW-0732">Signal</keyword>
<feature type="signal peptide" evidence="2">
    <location>
        <begin position="1"/>
        <end position="23"/>
    </location>
</feature>
<evidence type="ECO:0000313" key="3">
    <source>
        <dbReference type="EMBL" id="MDA5193572.1"/>
    </source>
</evidence>
<evidence type="ECO:0000256" key="1">
    <source>
        <dbReference type="SAM" id="Phobius"/>
    </source>
</evidence>
<dbReference type="EMBL" id="JANWOI010000002">
    <property type="protein sequence ID" value="MDA5193572.1"/>
    <property type="molecule type" value="Genomic_DNA"/>
</dbReference>
<feature type="transmembrane region" description="Helical" evidence="1">
    <location>
        <begin position="305"/>
        <end position="329"/>
    </location>
</feature>
<keyword evidence="1" id="KW-0812">Transmembrane</keyword>
<reference evidence="3" key="1">
    <citation type="submission" date="2022-08" db="EMBL/GenBank/DDBJ databases">
        <authorList>
            <person name="Vandamme P."/>
            <person name="Hettiarachchi A."/>
            <person name="Peeters C."/>
            <person name="Cnockaert M."/>
            <person name="Carlier A."/>
        </authorList>
    </citation>
    <scope>NUCLEOTIDE SEQUENCE</scope>
    <source>
        <strain evidence="3">LMG 31809</strain>
    </source>
</reference>
<reference evidence="3" key="2">
    <citation type="journal article" date="2023" name="Syst. Appl. Microbiol.">
        <title>Govania unica gen. nov., sp. nov., a rare biosphere bacterium that represents a novel family in the class Alphaproteobacteria.</title>
        <authorList>
            <person name="Vandamme P."/>
            <person name="Peeters C."/>
            <person name="Hettiarachchi A."/>
            <person name="Cnockaert M."/>
            <person name="Carlier A."/>
        </authorList>
    </citation>
    <scope>NUCLEOTIDE SEQUENCE</scope>
    <source>
        <strain evidence="3">LMG 31809</strain>
    </source>
</reference>
<keyword evidence="1" id="KW-0472">Membrane</keyword>
<accession>A0A9X3TXM6</accession>
<comment type="caution">
    <text evidence="3">The sequence shown here is derived from an EMBL/GenBank/DDBJ whole genome shotgun (WGS) entry which is preliminary data.</text>
</comment>
<dbReference type="AlphaFoldDB" id="A0A9X3TXM6"/>
<organism evidence="3 4">
    <name type="scientific">Govanella unica</name>
    <dbReference type="NCBI Taxonomy" id="2975056"/>
    <lineage>
        <taxon>Bacteria</taxon>
        <taxon>Pseudomonadati</taxon>
        <taxon>Pseudomonadota</taxon>
        <taxon>Alphaproteobacteria</taxon>
        <taxon>Emcibacterales</taxon>
        <taxon>Govanellaceae</taxon>
        <taxon>Govanella</taxon>
    </lineage>
</organism>
<dbReference type="Proteomes" id="UP001141619">
    <property type="component" value="Unassembled WGS sequence"/>
</dbReference>
<evidence type="ECO:0000256" key="2">
    <source>
        <dbReference type="SAM" id="SignalP"/>
    </source>
</evidence>
<sequence>MRLVRYAAVTFLCLAAAAHTALAVPTFRYDPQTNLLANYQSDLDGWAALVGDPMYRSSFDAIFTADSLSNSFSSSASSVQSSPDRALDRHERRAMRSLYNSLASAARSHGSKGGGFSLSDDEADAFGGAKSTGNGDLLGELNRTANSLFATAVRARNPAANGNDSDEDYALIQPEQSAQTTGQEILTTHPQKAAATASPGETTLGSLGLEAMHPILRMSGMVAESLHELRQFVLIEHPKSSQLMMLDNRSSQALVMQTNVNFTPSPDLNRHDSGNHPLASPAQDVSVDPDRNGALSFLNKPLKQLLWDILGSSAAFLIYSLLFVAWLTWRKVISRHI</sequence>
<protein>
    <submittedName>
        <fullName evidence="3">Uncharacterized protein</fullName>
    </submittedName>
</protein>
<feature type="chain" id="PRO_5040831831" evidence="2">
    <location>
        <begin position="24"/>
        <end position="337"/>
    </location>
</feature>
<proteinExistence type="predicted"/>
<keyword evidence="1" id="KW-1133">Transmembrane helix</keyword>
<dbReference type="RefSeq" id="WP_274943274.1">
    <property type="nucleotide sequence ID" value="NZ_JANWOI010000002.1"/>
</dbReference>
<keyword evidence="4" id="KW-1185">Reference proteome</keyword>
<evidence type="ECO:0000313" key="4">
    <source>
        <dbReference type="Proteomes" id="UP001141619"/>
    </source>
</evidence>
<gene>
    <name evidence="3" type="ORF">NYP16_06345</name>
</gene>
<name>A0A9X3TXM6_9PROT</name>